<proteinExistence type="predicted"/>
<evidence type="ECO:0000259" key="1">
    <source>
        <dbReference type="Pfam" id="PF13302"/>
    </source>
</evidence>
<dbReference type="Proteomes" id="UP000542776">
    <property type="component" value="Unassembled WGS sequence"/>
</dbReference>
<comment type="caution">
    <text evidence="2">The sequence shown here is derived from an EMBL/GenBank/DDBJ whole genome shotgun (WGS) entry which is preliminary data.</text>
</comment>
<dbReference type="Pfam" id="PF13302">
    <property type="entry name" value="Acetyltransf_3"/>
    <property type="match status" value="1"/>
</dbReference>
<gene>
    <name evidence="2" type="ORF">GGR04_002330</name>
</gene>
<dbReference type="SUPFAM" id="SSF55729">
    <property type="entry name" value="Acyl-CoA N-acyltransferases (Nat)"/>
    <property type="match status" value="1"/>
</dbReference>
<feature type="domain" description="N-acetyltransferase" evidence="1">
    <location>
        <begin position="10"/>
        <end position="79"/>
    </location>
</feature>
<dbReference type="InterPro" id="IPR016181">
    <property type="entry name" value="Acyl_CoA_acyltransferase"/>
</dbReference>
<dbReference type="GO" id="GO:0016747">
    <property type="term" value="F:acyltransferase activity, transferring groups other than amino-acyl groups"/>
    <property type="evidence" value="ECO:0007669"/>
    <property type="project" value="InterPro"/>
</dbReference>
<dbReference type="Gene3D" id="3.40.630.30">
    <property type="match status" value="1"/>
</dbReference>
<evidence type="ECO:0000313" key="2">
    <source>
        <dbReference type="EMBL" id="MBB3998489.1"/>
    </source>
</evidence>
<evidence type="ECO:0000313" key="3">
    <source>
        <dbReference type="Proteomes" id="UP000542776"/>
    </source>
</evidence>
<organism evidence="2 3">
    <name type="scientific">Aureimonas pseudogalii</name>
    <dbReference type="NCBI Taxonomy" id="1744844"/>
    <lineage>
        <taxon>Bacteria</taxon>
        <taxon>Pseudomonadati</taxon>
        <taxon>Pseudomonadota</taxon>
        <taxon>Alphaproteobacteria</taxon>
        <taxon>Hyphomicrobiales</taxon>
        <taxon>Aurantimonadaceae</taxon>
        <taxon>Aureimonas</taxon>
    </lineage>
</organism>
<dbReference type="EMBL" id="JACIEK010000005">
    <property type="protein sequence ID" value="MBB3998489.1"/>
    <property type="molecule type" value="Genomic_DNA"/>
</dbReference>
<name>A0A7W6EHS7_9HYPH</name>
<dbReference type="InterPro" id="IPR000182">
    <property type="entry name" value="GNAT_dom"/>
</dbReference>
<sequence>MTLEGLRTERLHLRRWREEDRPVFHRLNSDEAVMAFFPFRRTQAESEAAMDLWNESLDRTGLQFLAAERQADGVVVGMSASAASRVRATRSRRRCRSAGVCCRRLTASVLLPKAHAPAFATRSSASTFPSWCPTVWSRTAPRRR</sequence>
<reference evidence="2 3" key="1">
    <citation type="submission" date="2020-08" db="EMBL/GenBank/DDBJ databases">
        <title>Genomic Encyclopedia of Type Strains, Phase IV (KMG-IV): sequencing the most valuable type-strain genomes for metagenomic binning, comparative biology and taxonomic classification.</title>
        <authorList>
            <person name="Goeker M."/>
        </authorList>
    </citation>
    <scope>NUCLEOTIDE SEQUENCE [LARGE SCALE GENOMIC DNA]</scope>
    <source>
        <strain evidence="2 3">DSM 102238</strain>
    </source>
</reference>
<protein>
    <recommendedName>
        <fullName evidence="1">N-acetyltransferase domain-containing protein</fullName>
    </recommendedName>
</protein>
<keyword evidence="3" id="KW-1185">Reference proteome</keyword>
<dbReference type="AlphaFoldDB" id="A0A7W6EHS7"/>
<accession>A0A7W6EHS7</accession>